<gene>
    <name evidence="1" type="ORF">HPB47_003684</name>
</gene>
<protein>
    <submittedName>
        <fullName evidence="1">Uncharacterized protein</fullName>
    </submittedName>
</protein>
<dbReference type="EMBL" id="JABSTQ010010545">
    <property type="protein sequence ID" value="KAG0420089.1"/>
    <property type="molecule type" value="Genomic_DNA"/>
</dbReference>
<name>A0AC60PHR7_IXOPE</name>
<reference evidence="1 2" key="1">
    <citation type="journal article" date="2020" name="Cell">
        <title>Large-Scale Comparative Analyses of Tick Genomes Elucidate Their Genetic Diversity and Vector Capacities.</title>
        <authorList>
            <consortium name="Tick Genome and Microbiome Consortium (TIGMIC)"/>
            <person name="Jia N."/>
            <person name="Wang J."/>
            <person name="Shi W."/>
            <person name="Du L."/>
            <person name="Sun Y."/>
            <person name="Zhan W."/>
            <person name="Jiang J.F."/>
            <person name="Wang Q."/>
            <person name="Zhang B."/>
            <person name="Ji P."/>
            <person name="Bell-Sakyi L."/>
            <person name="Cui X.M."/>
            <person name="Yuan T.T."/>
            <person name="Jiang B.G."/>
            <person name="Yang W.F."/>
            <person name="Lam T.T."/>
            <person name="Chang Q.C."/>
            <person name="Ding S.J."/>
            <person name="Wang X.J."/>
            <person name="Zhu J.G."/>
            <person name="Ruan X.D."/>
            <person name="Zhao L."/>
            <person name="Wei J.T."/>
            <person name="Ye R.Z."/>
            <person name="Que T.C."/>
            <person name="Du C.H."/>
            <person name="Zhou Y.H."/>
            <person name="Cheng J.X."/>
            <person name="Dai P.F."/>
            <person name="Guo W.B."/>
            <person name="Han X.H."/>
            <person name="Huang E.J."/>
            <person name="Li L.F."/>
            <person name="Wei W."/>
            <person name="Gao Y.C."/>
            <person name="Liu J.Z."/>
            <person name="Shao H.Z."/>
            <person name="Wang X."/>
            <person name="Wang C.C."/>
            <person name="Yang T.C."/>
            <person name="Huo Q.B."/>
            <person name="Li W."/>
            <person name="Chen H.Y."/>
            <person name="Chen S.E."/>
            <person name="Zhou L.G."/>
            <person name="Ni X.B."/>
            <person name="Tian J.H."/>
            <person name="Sheng Y."/>
            <person name="Liu T."/>
            <person name="Pan Y.S."/>
            <person name="Xia L.Y."/>
            <person name="Li J."/>
            <person name="Zhao F."/>
            <person name="Cao W.C."/>
        </authorList>
    </citation>
    <scope>NUCLEOTIDE SEQUENCE [LARGE SCALE GENOMIC DNA]</scope>
    <source>
        <strain evidence="1">Iper-2018</strain>
    </source>
</reference>
<evidence type="ECO:0000313" key="1">
    <source>
        <dbReference type="EMBL" id="KAG0420089.1"/>
    </source>
</evidence>
<proteinExistence type="predicted"/>
<sequence>MSNPRSGLLVYPPPPKTGGIAVHRADLRCLGEAQFLNDVIIDFYLNVCLVLDNCSAQHIEDLELTNVKLKFLPPNCTSLIQPLDQGIINSIKCSYWWRLVHKLLLDLRLKCQTKVDIFQALEMLSASWKVTTKEDVKNCFRKAGFETPAAIKISQGSGQQGTTRRGFVLLYHSQRKYLMQEKVCEEVQRRTHVFSSFFYLRLTQRLNHRAQGQAGLTPAARRHRNVRTWTRHVDIFAKDFIVVPINQNSHWFLAMVCFPGLVARSCPPQEVPQEERVASAEQSPAASPQVPEDRIDSSQEDGESVLDSEPEEPLEAEDAENPLPKSFDATAE</sequence>
<organism evidence="1 2">
    <name type="scientific">Ixodes persulcatus</name>
    <name type="common">Taiga tick</name>
    <dbReference type="NCBI Taxonomy" id="34615"/>
    <lineage>
        <taxon>Eukaryota</taxon>
        <taxon>Metazoa</taxon>
        <taxon>Ecdysozoa</taxon>
        <taxon>Arthropoda</taxon>
        <taxon>Chelicerata</taxon>
        <taxon>Arachnida</taxon>
        <taxon>Acari</taxon>
        <taxon>Parasitiformes</taxon>
        <taxon>Ixodida</taxon>
        <taxon>Ixodoidea</taxon>
        <taxon>Ixodidae</taxon>
        <taxon>Ixodinae</taxon>
        <taxon>Ixodes</taxon>
    </lineage>
</organism>
<keyword evidence="2" id="KW-1185">Reference proteome</keyword>
<dbReference type="Proteomes" id="UP000805193">
    <property type="component" value="Unassembled WGS sequence"/>
</dbReference>
<comment type="caution">
    <text evidence="1">The sequence shown here is derived from an EMBL/GenBank/DDBJ whole genome shotgun (WGS) entry which is preliminary data.</text>
</comment>
<accession>A0AC60PHR7</accession>
<evidence type="ECO:0000313" key="2">
    <source>
        <dbReference type="Proteomes" id="UP000805193"/>
    </source>
</evidence>